<dbReference type="OrthoDB" id="163768at2"/>
<proteinExistence type="predicted"/>
<feature type="domain" description="SAF" evidence="1">
    <location>
        <begin position="47"/>
        <end position="114"/>
    </location>
</feature>
<dbReference type="STRING" id="441209.GCA_001870665_02611"/>
<dbReference type="RefSeq" id="WP_071481294.1">
    <property type="nucleotide sequence ID" value="NZ_CP024899.1"/>
</dbReference>
<dbReference type="KEGG" id="rbg:BG454_14140"/>
<reference evidence="2 3" key="1">
    <citation type="submission" date="2017-11" db="EMBL/GenBank/DDBJ databases">
        <title>Revised Sequence and Annotation of the Rhodobaca barguzinensis strain alga05 Genome.</title>
        <authorList>
            <person name="Kopejtka K."/>
            <person name="Tomasch J.M."/>
            <person name="Bunk B."/>
            <person name="Koblizek M."/>
        </authorList>
    </citation>
    <scope>NUCLEOTIDE SEQUENCE [LARGE SCALE GENOMIC DNA]</scope>
    <source>
        <strain evidence="3">alga05</strain>
    </source>
</reference>
<sequence>MRSVFALVLVAGLGLAGFAAMQTHSYISAMQSELAQARANANNVEMVNVLVTLKDLRYGERVRRADIALAPFPAYAVPEGALTNMDEMFPAGIDERTVLRTMDRLEMVLPTKLTAPGKAAGITSLLSPGKRAFTIAVNQTSGVAGFLRPGDHVDIFWTGRSSNSGEITQLIDTQVRIIAVNQSADMDRAAVATDARTVTVEASAEQAAALAQAQNSGRLSLALVGADDRAATGSIEMTQDRLLGIVREERQVEVEQKCHVRTRRGNEMVLIEIPCTN</sequence>
<dbReference type="InterPro" id="IPR017592">
    <property type="entry name" value="Pilus_assmbl_Flp-typ_CpaB"/>
</dbReference>
<evidence type="ECO:0000259" key="1">
    <source>
        <dbReference type="SMART" id="SM00858"/>
    </source>
</evidence>
<keyword evidence="3" id="KW-1185">Reference proteome</keyword>
<dbReference type="InterPro" id="IPR031571">
    <property type="entry name" value="RcpC_dom"/>
</dbReference>
<dbReference type="InterPro" id="IPR013974">
    <property type="entry name" value="SAF"/>
</dbReference>
<evidence type="ECO:0000313" key="3">
    <source>
        <dbReference type="Proteomes" id="UP000228948"/>
    </source>
</evidence>
<accession>A0A2K8KFS6</accession>
<dbReference type="SMART" id="SM00858">
    <property type="entry name" value="SAF"/>
    <property type="match status" value="1"/>
</dbReference>
<dbReference type="EMBL" id="CP024899">
    <property type="protein sequence ID" value="ATX66823.1"/>
    <property type="molecule type" value="Genomic_DNA"/>
</dbReference>
<protein>
    <submittedName>
        <fullName evidence="2">Flp pilus assembly protein CpaB</fullName>
    </submittedName>
</protein>
<evidence type="ECO:0000313" key="2">
    <source>
        <dbReference type="EMBL" id="ATX66823.1"/>
    </source>
</evidence>
<name>A0A2K8KFS6_9RHOB</name>
<dbReference type="NCBIfam" id="TIGR03177">
    <property type="entry name" value="pilus_cpaB"/>
    <property type="match status" value="1"/>
</dbReference>
<dbReference type="CDD" id="cd11614">
    <property type="entry name" value="SAF_CpaB_FlgA_like"/>
    <property type="match status" value="1"/>
</dbReference>
<gene>
    <name evidence="2" type="primary">cpaB</name>
    <name evidence="2" type="ORF">BG454_14140</name>
</gene>
<dbReference type="Proteomes" id="UP000228948">
    <property type="component" value="Chromosome"/>
</dbReference>
<dbReference type="AlphaFoldDB" id="A0A2K8KFS6"/>
<organism evidence="2 3">
    <name type="scientific">Roseinatronobacter bogoriensis subsp. barguzinensis</name>
    <dbReference type="NCBI Taxonomy" id="441209"/>
    <lineage>
        <taxon>Bacteria</taxon>
        <taxon>Pseudomonadati</taxon>
        <taxon>Pseudomonadota</taxon>
        <taxon>Alphaproteobacteria</taxon>
        <taxon>Rhodobacterales</taxon>
        <taxon>Paracoccaceae</taxon>
        <taxon>Roseinatronobacter</taxon>
    </lineage>
</organism>
<dbReference type="Pfam" id="PF16976">
    <property type="entry name" value="RcpC"/>
    <property type="match status" value="1"/>
</dbReference>